<name>A0A0A9HR64_ARUDO</name>
<sequence>MSAGICLTTLATASPSYHQSLLITPLSRWLASLQLMELSPTLRQHHTLSHSLLH</sequence>
<reference evidence="1" key="1">
    <citation type="submission" date="2014-09" db="EMBL/GenBank/DDBJ databases">
        <authorList>
            <person name="Magalhaes I.L.F."/>
            <person name="Oliveira U."/>
            <person name="Santos F.R."/>
            <person name="Vidigal T.H.D.A."/>
            <person name="Brescovit A.D."/>
            <person name="Santos A.J."/>
        </authorList>
    </citation>
    <scope>NUCLEOTIDE SEQUENCE</scope>
    <source>
        <tissue evidence="1">Shoot tissue taken approximately 20 cm above the soil surface</tissue>
    </source>
</reference>
<organism evidence="1">
    <name type="scientific">Arundo donax</name>
    <name type="common">Giant reed</name>
    <name type="synonym">Donax arundinaceus</name>
    <dbReference type="NCBI Taxonomy" id="35708"/>
    <lineage>
        <taxon>Eukaryota</taxon>
        <taxon>Viridiplantae</taxon>
        <taxon>Streptophyta</taxon>
        <taxon>Embryophyta</taxon>
        <taxon>Tracheophyta</taxon>
        <taxon>Spermatophyta</taxon>
        <taxon>Magnoliopsida</taxon>
        <taxon>Liliopsida</taxon>
        <taxon>Poales</taxon>
        <taxon>Poaceae</taxon>
        <taxon>PACMAD clade</taxon>
        <taxon>Arundinoideae</taxon>
        <taxon>Arundineae</taxon>
        <taxon>Arundo</taxon>
    </lineage>
</organism>
<protein>
    <submittedName>
        <fullName evidence="1">(R)-mandelonitrile lyase, putative / (R)-oxynitrilase, putative</fullName>
    </submittedName>
</protein>
<dbReference type="AlphaFoldDB" id="A0A0A9HR64"/>
<dbReference type="EMBL" id="GBRH01158694">
    <property type="protein sequence ID" value="JAE39202.1"/>
    <property type="molecule type" value="Transcribed_RNA"/>
</dbReference>
<proteinExistence type="predicted"/>
<reference evidence="1" key="2">
    <citation type="journal article" date="2015" name="Data Brief">
        <title>Shoot transcriptome of the giant reed, Arundo donax.</title>
        <authorList>
            <person name="Barrero R.A."/>
            <person name="Guerrero F.D."/>
            <person name="Moolhuijzen P."/>
            <person name="Goolsby J.A."/>
            <person name="Tidwell J."/>
            <person name="Bellgard S.E."/>
            <person name="Bellgard M.I."/>
        </authorList>
    </citation>
    <scope>NUCLEOTIDE SEQUENCE</scope>
    <source>
        <tissue evidence="1">Shoot tissue taken approximately 20 cm above the soil surface</tissue>
    </source>
</reference>
<dbReference type="GO" id="GO:0016829">
    <property type="term" value="F:lyase activity"/>
    <property type="evidence" value="ECO:0007669"/>
    <property type="project" value="UniProtKB-KW"/>
</dbReference>
<evidence type="ECO:0000313" key="1">
    <source>
        <dbReference type="EMBL" id="JAE39202.1"/>
    </source>
</evidence>
<keyword evidence="1" id="KW-0456">Lyase</keyword>
<accession>A0A0A9HR64</accession>